<organism evidence="1 2">
    <name type="scientific">Trifolium pratense</name>
    <name type="common">Red clover</name>
    <dbReference type="NCBI Taxonomy" id="57577"/>
    <lineage>
        <taxon>Eukaryota</taxon>
        <taxon>Viridiplantae</taxon>
        <taxon>Streptophyta</taxon>
        <taxon>Embryophyta</taxon>
        <taxon>Tracheophyta</taxon>
        <taxon>Spermatophyta</taxon>
        <taxon>Magnoliopsida</taxon>
        <taxon>eudicotyledons</taxon>
        <taxon>Gunneridae</taxon>
        <taxon>Pentapetalae</taxon>
        <taxon>rosids</taxon>
        <taxon>fabids</taxon>
        <taxon>Fabales</taxon>
        <taxon>Fabaceae</taxon>
        <taxon>Papilionoideae</taxon>
        <taxon>50 kb inversion clade</taxon>
        <taxon>NPAAA clade</taxon>
        <taxon>Hologalegina</taxon>
        <taxon>IRL clade</taxon>
        <taxon>Trifolieae</taxon>
        <taxon>Trifolium</taxon>
    </lineage>
</organism>
<gene>
    <name evidence="1" type="ORF">MILVUS5_LOCUS19821</name>
</gene>
<accession>A0ACB0K9J4</accession>
<sequence>MNAKISDFGKARLILVDQTQANTSRVVGTMKSDVFSFGVLVLEIISGQKNSGIRHGEDSLDLLSFAWKIWREGTAASTIDPSLYNSSRNEILRCIHIGLLCVQDNVTKRPTMSTVVLSLSLYLQNLHFLWTVELASQK</sequence>
<evidence type="ECO:0000313" key="1">
    <source>
        <dbReference type="EMBL" id="CAJ2652322.1"/>
    </source>
</evidence>
<keyword evidence="2" id="KW-1185">Reference proteome</keyword>
<proteinExistence type="predicted"/>
<comment type="caution">
    <text evidence="1">The sequence shown here is derived from an EMBL/GenBank/DDBJ whole genome shotgun (WGS) entry which is preliminary data.</text>
</comment>
<protein>
    <submittedName>
        <fullName evidence="1">Uncharacterized protein</fullName>
    </submittedName>
</protein>
<evidence type="ECO:0000313" key="2">
    <source>
        <dbReference type="Proteomes" id="UP001177021"/>
    </source>
</evidence>
<name>A0ACB0K9J4_TRIPR</name>
<dbReference type="Proteomes" id="UP001177021">
    <property type="component" value="Unassembled WGS sequence"/>
</dbReference>
<reference evidence="1" key="1">
    <citation type="submission" date="2023-10" db="EMBL/GenBank/DDBJ databases">
        <authorList>
            <person name="Rodriguez Cubillos JULIANA M."/>
            <person name="De Vega J."/>
        </authorList>
    </citation>
    <scope>NUCLEOTIDE SEQUENCE</scope>
</reference>
<dbReference type="EMBL" id="CASHSV030000206">
    <property type="protein sequence ID" value="CAJ2652322.1"/>
    <property type="molecule type" value="Genomic_DNA"/>
</dbReference>